<evidence type="ECO:0000256" key="2">
    <source>
        <dbReference type="ARBA" id="ARBA00023002"/>
    </source>
</evidence>
<dbReference type="PANTHER" id="PTHR24321">
    <property type="entry name" value="DEHYDROGENASES, SHORT CHAIN"/>
    <property type="match status" value="1"/>
</dbReference>
<dbReference type="PRINTS" id="PR00080">
    <property type="entry name" value="SDRFAMILY"/>
</dbReference>
<dbReference type="CDD" id="cd05233">
    <property type="entry name" value="SDR_c"/>
    <property type="match status" value="1"/>
</dbReference>
<dbReference type="Gene3D" id="3.40.50.720">
    <property type="entry name" value="NAD(P)-binding Rossmann-like Domain"/>
    <property type="match status" value="1"/>
</dbReference>
<organism evidence="4 5">
    <name type="scientific">Paraburkholderia sartisoli</name>
    <dbReference type="NCBI Taxonomy" id="83784"/>
    <lineage>
        <taxon>Bacteria</taxon>
        <taxon>Pseudomonadati</taxon>
        <taxon>Pseudomonadota</taxon>
        <taxon>Betaproteobacteria</taxon>
        <taxon>Burkholderiales</taxon>
        <taxon>Burkholderiaceae</taxon>
        <taxon>Paraburkholderia</taxon>
    </lineage>
</organism>
<dbReference type="STRING" id="83784.SAMN05192564_102685"/>
<evidence type="ECO:0000313" key="5">
    <source>
        <dbReference type="Proteomes" id="UP000198638"/>
    </source>
</evidence>
<feature type="region of interest" description="Disordered" evidence="3">
    <location>
        <begin position="1"/>
        <end position="27"/>
    </location>
</feature>
<evidence type="ECO:0000313" key="4">
    <source>
        <dbReference type="EMBL" id="SEA68155.1"/>
    </source>
</evidence>
<reference evidence="5" key="1">
    <citation type="submission" date="2016-10" db="EMBL/GenBank/DDBJ databases">
        <authorList>
            <person name="Varghese N."/>
            <person name="Submissions S."/>
        </authorList>
    </citation>
    <scope>NUCLEOTIDE SEQUENCE [LARGE SCALE GENOMIC DNA]</scope>
    <source>
        <strain evidence="5">LMG 24000</strain>
    </source>
</reference>
<dbReference type="SUPFAM" id="SSF51735">
    <property type="entry name" value="NAD(P)-binding Rossmann-fold domains"/>
    <property type="match status" value="1"/>
</dbReference>
<gene>
    <name evidence="4" type="ORF">SAMN05192564_102685</name>
</gene>
<keyword evidence="5" id="KW-1185">Reference proteome</keyword>
<dbReference type="Proteomes" id="UP000198638">
    <property type="component" value="Unassembled WGS sequence"/>
</dbReference>
<dbReference type="PRINTS" id="PR00081">
    <property type="entry name" value="GDHRDH"/>
</dbReference>
<comment type="similarity">
    <text evidence="1">Belongs to the short-chain dehydrogenases/reductases (SDR) family.</text>
</comment>
<dbReference type="InterPro" id="IPR002347">
    <property type="entry name" value="SDR_fam"/>
</dbReference>
<evidence type="ECO:0000256" key="1">
    <source>
        <dbReference type="ARBA" id="ARBA00006484"/>
    </source>
</evidence>
<dbReference type="EMBL" id="FNRQ01000002">
    <property type="protein sequence ID" value="SEA68155.1"/>
    <property type="molecule type" value="Genomic_DNA"/>
</dbReference>
<protein>
    <submittedName>
        <fullName evidence="4">Meso-butanediol dehydrogenase / (S,S)-butanediol dehydrogenase / diacetyl reductase</fullName>
    </submittedName>
</protein>
<proteinExistence type="inferred from homology"/>
<dbReference type="GO" id="GO:0016491">
    <property type="term" value="F:oxidoreductase activity"/>
    <property type="evidence" value="ECO:0007669"/>
    <property type="project" value="UniProtKB-KW"/>
</dbReference>
<dbReference type="AlphaFoldDB" id="A0A1H4D5W1"/>
<sequence>MRPASPNTASATRRPAPRRHEMQQGTRLHGKVALITGGGGGIGAATARVFCAEGAAVVLVDANPEALAHTADELIRLNPSARVKTFAADVSSPDDAARAAELVVETFDRLDVLVNNAAMRNYSTLANATPAEWQAMVSVNLIGTSNYCKAALPLLRRMGAASIVNVSSCYAVTGRKGMGLYDATKAGMLAMTRTLAFEEAAQGVRVNAVCPGSTLTDFHVDRARAAGNNVEALKTQRQDTSLIGRWATPGEIAWPILWLASDEASFITGTTLMVDGGLSIM</sequence>
<keyword evidence="2" id="KW-0560">Oxidoreductase</keyword>
<dbReference type="PANTHER" id="PTHR24321:SF8">
    <property type="entry name" value="ESTRADIOL 17-BETA-DEHYDROGENASE 8-RELATED"/>
    <property type="match status" value="1"/>
</dbReference>
<dbReference type="InterPro" id="IPR036291">
    <property type="entry name" value="NAD(P)-bd_dom_sf"/>
</dbReference>
<dbReference type="FunFam" id="3.40.50.720:FF:000084">
    <property type="entry name" value="Short-chain dehydrogenase reductase"/>
    <property type="match status" value="1"/>
</dbReference>
<name>A0A1H4D5W1_9BURK</name>
<accession>A0A1H4D5W1</accession>
<evidence type="ECO:0000256" key="3">
    <source>
        <dbReference type="SAM" id="MobiDB-lite"/>
    </source>
</evidence>
<dbReference type="Pfam" id="PF13561">
    <property type="entry name" value="adh_short_C2"/>
    <property type="match status" value="1"/>
</dbReference>